<evidence type="ECO:0000313" key="4">
    <source>
        <dbReference type="Proteomes" id="UP000663834"/>
    </source>
</evidence>
<dbReference type="EMBL" id="CAJNOV010010082">
    <property type="protein sequence ID" value="CAF1388352.1"/>
    <property type="molecule type" value="Genomic_DNA"/>
</dbReference>
<name>A0A814Z5S3_9BILA</name>
<evidence type="ECO:0000313" key="1">
    <source>
        <dbReference type="EMBL" id="CAF1238366.1"/>
    </source>
</evidence>
<comment type="caution">
    <text evidence="1">The sequence shown here is derived from an EMBL/GenBank/DDBJ whole genome shotgun (WGS) entry which is preliminary data.</text>
</comment>
<dbReference type="AlphaFoldDB" id="A0A814Z5S3"/>
<organism evidence="1 4">
    <name type="scientific">Rotaria magnacalcarata</name>
    <dbReference type="NCBI Taxonomy" id="392030"/>
    <lineage>
        <taxon>Eukaryota</taxon>
        <taxon>Metazoa</taxon>
        <taxon>Spiralia</taxon>
        <taxon>Gnathifera</taxon>
        <taxon>Rotifera</taxon>
        <taxon>Eurotatoria</taxon>
        <taxon>Bdelloidea</taxon>
        <taxon>Philodinida</taxon>
        <taxon>Philodinidae</taxon>
        <taxon>Rotaria</taxon>
    </lineage>
</organism>
<accession>A0A814Z5S3</accession>
<reference evidence="1" key="1">
    <citation type="submission" date="2021-02" db="EMBL/GenBank/DDBJ databases">
        <authorList>
            <person name="Nowell W R."/>
        </authorList>
    </citation>
    <scope>NUCLEOTIDE SEQUENCE</scope>
</reference>
<evidence type="ECO:0000313" key="2">
    <source>
        <dbReference type="EMBL" id="CAF1388352.1"/>
    </source>
</evidence>
<dbReference type="OrthoDB" id="10289405at2759"/>
<dbReference type="EMBL" id="CAJOBJ010001752">
    <property type="protein sequence ID" value="CAF3894705.1"/>
    <property type="molecule type" value="Genomic_DNA"/>
</dbReference>
<evidence type="ECO:0000313" key="3">
    <source>
        <dbReference type="EMBL" id="CAF3894705.1"/>
    </source>
</evidence>
<dbReference type="Proteomes" id="UP000663855">
    <property type="component" value="Unassembled WGS sequence"/>
</dbReference>
<gene>
    <name evidence="2" type="ORF">CJN711_LOCUS21316</name>
    <name evidence="3" type="ORF">GIL414_LOCUS6233</name>
    <name evidence="1" type="ORF">KQP761_LOCUS1662</name>
</gene>
<proteinExistence type="predicted"/>
<dbReference type="Proteomes" id="UP000663834">
    <property type="component" value="Unassembled WGS sequence"/>
</dbReference>
<dbReference type="Proteomes" id="UP000681720">
    <property type="component" value="Unassembled WGS sequence"/>
</dbReference>
<dbReference type="EMBL" id="CAJNOW010000111">
    <property type="protein sequence ID" value="CAF1238366.1"/>
    <property type="molecule type" value="Genomic_DNA"/>
</dbReference>
<protein>
    <submittedName>
        <fullName evidence="1">Uncharacterized protein</fullName>
    </submittedName>
</protein>
<sequence length="320" mass="37056">MACLVHDRQFLAEFHAAINQIRLTKEFTVSTLQKLSKRCCSCPNRRNNIPSLTIGLPLTSLDINQLRFICLQLDLEQNAANYVRSLPSKIVHYTVLSSLTLLDSKMEAMLLNQFFVQQSSQLDAIQRMHHVSLEFVTSTASKDLLNEIAHIKCDLVAKCSNYFQAIQAINGIWIIISIEDQSRVDIVKHVLQQQWLRFMHDKHTSITWQEKVPSKIDNNKFWNKNRSANRHQKPHTKCASQLCKPVQTMSISEEGRNELEDSRDTKIEYSNGEILLVNNPRFKFLINPYEFSSKRRQSRMHRRQHILTSALITSVACHVK</sequence>